<dbReference type="Gene3D" id="1.20.120.520">
    <property type="entry name" value="nmb1532 protein domain like"/>
    <property type="match status" value="1"/>
</dbReference>
<dbReference type="NCBIfam" id="TIGR03652">
    <property type="entry name" value="FeS_repair_RIC"/>
    <property type="match status" value="1"/>
</dbReference>
<dbReference type="Proteomes" id="UP000254060">
    <property type="component" value="Unassembled WGS sequence"/>
</dbReference>
<keyword evidence="4" id="KW-0408">Iron</keyword>
<organism evidence="6 7">
    <name type="scientific">Exiguobacterium aurantiacum</name>
    <dbReference type="NCBI Taxonomy" id="33987"/>
    <lineage>
        <taxon>Bacteria</taxon>
        <taxon>Bacillati</taxon>
        <taxon>Bacillota</taxon>
        <taxon>Bacilli</taxon>
        <taxon>Bacillales</taxon>
        <taxon>Bacillales Family XII. Incertae Sedis</taxon>
        <taxon>Exiguobacterium</taxon>
    </lineage>
</organism>
<evidence type="ECO:0000259" key="5">
    <source>
        <dbReference type="Pfam" id="PF01814"/>
    </source>
</evidence>
<evidence type="ECO:0000256" key="1">
    <source>
        <dbReference type="ARBA" id="ARBA00004496"/>
    </source>
</evidence>
<name>A0A377FY37_9BACL</name>
<dbReference type="InterPro" id="IPR012312">
    <property type="entry name" value="Hemerythrin-like"/>
</dbReference>
<keyword evidence="3" id="KW-0479">Metal-binding</keyword>
<evidence type="ECO:0000313" key="7">
    <source>
        <dbReference type="Proteomes" id="UP000254060"/>
    </source>
</evidence>
<dbReference type="GO" id="GO:0005737">
    <property type="term" value="C:cytoplasm"/>
    <property type="evidence" value="ECO:0007669"/>
    <property type="project" value="UniProtKB-SubCell"/>
</dbReference>
<evidence type="ECO:0000313" key="6">
    <source>
        <dbReference type="EMBL" id="STO09484.1"/>
    </source>
</evidence>
<dbReference type="EMBL" id="UGGP01000001">
    <property type="protein sequence ID" value="STO09484.1"/>
    <property type="molecule type" value="Genomic_DNA"/>
</dbReference>
<evidence type="ECO:0000256" key="3">
    <source>
        <dbReference type="ARBA" id="ARBA00022723"/>
    </source>
</evidence>
<accession>A0A377FY37</accession>
<dbReference type="AlphaFoldDB" id="A0A377FY37"/>
<reference evidence="6 7" key="1">
    <citation type="submission" date="2018-06" db="EMBL/GenBank/DDBJ databases">
        <authorList>
            <consortium name="Pathogen Informatics"/>
            <person name="Doyle S."/>
        </authorList>
    </citation>
    <scope>NUCLEOTIDE SEQUENCE [LARGE SCALE GENOMIC DNA]</scope>
    <source>
        <strain evidence="6 7">NCTC13163</strain>
    </source>
</reference>
<dbReference type="PANTHER" id="PTHR36438:SF1">
    <property type="entry name" value="IRON-SULFUR CLUSTER REPAIR PROTEIN YTFE"/>
    <property type="match status" value="1"/>
</dbReference>
<dbReference type="PANTHER" id="PTHR36438">
    <property type="entry name" value="IRON-SULFUR CLUSTER REPAIR PROTEIN YTFE"/>
    <property type="match status" value="1"/>
</dbReference>
<proteinExistence type="predicted"/>
<comment type="subcellular location">
    <subcellularLocation>
        <location evidence="1">Cytoplasm</location>
    </subcellularLocation>
</comment>
<sequence length="235" mass="27155">MTQTFTGDTHVSEIVKQCPQAADIFKRNRIDFCCGGNRPLAEATDKSKRSTEDILEEVNALYQRKQEMNEKSIDWDAASSSELIEHIIYKHHQFLTDELPQLTPYVTKVFRVHGQNHPHLGRIHQLFNQLKVELEQHIVKEETEDFPTLLRHETAPTVETKQELDDILVSLESEHAAAGDILKELRHITNDYTPPEGACGTYRLVYQRLEALESDTFEHIHLENNILFPRARTFA</sequence>
<dbReference type="STRING" id="1397694.GCA_000702585_00344"/>
<dbReference type="GO" id="GO:0046872">
    <property type="term" value="F:metal ion binding"/>
    <property type="evidence" value="ECO:0007669"/>
    <property type="project" value="UniProtKB-KW"/>
</dbReference>
<evidence type="ECO:0000256" key="2">
    <source>
        <dbReference type="ARBA" id="ARBA00022490"/>
    </source>
</evidence>
<dbReference type="InterPro" id="IPR019903">
    <property type="entry name" value="RIC_family"/>
</dbReference>
<dbReference type="Pfam" id="PF01814">
    <property type="entry name" value="Hemerythrin"/>
    <property type="match status" value="1"/>
</dbReference>
<dbReference type="OrthoDB" id="9797132at2"/>
<evidence type="ECO:0000256" key="4">
    <source>
        <dbReference type="ARBA" id="ARBA00023004"/>
    </source>
</evidence>
<keyword evidence="2" id="KW-0963">Cytoplasm</keyword>
<feature type="domain" description="Hemerythrin-like" evidence="5">
    <location>
        <begin position="85"/>
        <end position="231"/>
    </location>
</feature>
<dbReference type="Gene3D" id="1.10.3910.10">
    <property type="entry name" value="SP0561-like"/>
    <property type="match status" value="1"/>
</dbReference>
<dbReference type="Pfam" id="PF04405">
    <property type="entry name" value="ScdA_N"/>
    <property type="match status" value="1"/>
</dbReference>
<dbReference type="RefSeq" id="WP_029333877.1">
    <property type="nucleotide sequence ID" value="NZ_UGGP01000001.1"/>
</dbReference>
<gene>
    <name evidence="6" type="primary">scdA</name>
    <name evidence="6" type="ORF">NCTC13163_02922</name>
</gene>
<protein>
    <submittedName>
        <fullName evidence="6">Cell wall-related protein ScdA</fullName>
    </submittedName>
</protein>
<dbReference type="InterPro" id="IPR038062">
    <property type="entry name" value="ScdA-like_N_sf"/>
</dbReference>